<accession>A0A2P2PMU5</accession>
<dbReference type="EMBL" id="GGEC01075511">
    <property type="protein sequence ID" value="MBX55995.1"/>
    <property type="molecule type" value="Transcribed_RNA"/>
</dbReference>
<keyword evidence="1" id="KW-1133">Transmembrane helix</keyword>
<proteinExistence type="predicted"/>
<name>A0A2P2PMU5_RHIMU</name>
<reference evidence="2" key="1">
    <citation type="submission" date="2018-02" db="EMBL/GenBank/DDBJ databases">
        <title>Rhizophora mucronata_Transcriptome.</title>
        <authorList>
            <person name="Meera S.P."/>
            <person name="Sreeshan A."/>
            <person name="Augustine A."/>
        </authorList>
    </citation>
    <scope>NUCLEOTIDE SEQUENCE</scope>
    <source>
        <tissue evidence="2">Leaf</tissue>
    </source>
</reference>
<feature type="transmembrane region" description="Helical" evidence="1">
    <location>
        <begin position="31"/>
        <end position="49"/>
    </location>
</feature>
<keyword evidence="1" id="KW-0472">Membrane</keyword>
<evidence type="ECO:0000313" key="2">
    <source>
        <dbReference type="EMBL" id="MBX55995.1"/>
    </source>
</evidence>
<evidence type="ECO:0000256" key="1">
    <source>
        <dbReference type="SAM" id="Phobius"/>
    </source>
</evidence>
<feature type="transmembrane region" description="Helical" evidence="1">
    <location>
        <begin position="61"/>
        <end position="85"/>
    </location>
</feature>
<sequence>MNSFLCCVLRKMTPCMPISLIDLLWHCNLNNFPLCLVHLCVFRILLIALKKGSLLIIGIYYLHLLCVHHVVLCFSFSHFTCFVPFCCPLKISELCSVPGYTESI</sequence>
<keyword evidence="1" id="KW-0812">Transmembrane</keyword>
<dbReference type="AlphaFoldDB" id="A0A2P2PMU5"/>
<organism evidence="2">
    <name type="scientific">Rhizophora mucronata</name>
    <name type="common">Asiatic mangrove</name>
    <dbReference type="NCBI Taxonomy" id="61149"/>
    <lineage>
        <taxon>Eukaryota</taxon>
        <taxon>Viridiplantae</taxon>
        <taxon>Streptophyta</taxon>
        <taxon>Embryophyta</taxon>
        <taxon>Tracheophyta</taxon>
        <taxon>Spermatophyta</taxon>
        <taxon>Magnoliopsida</taxon>
        <taxon>eudicotyledons</taxon>
        <taxon>Gunneridae</taxon>
        <taxon>Pentapetalae</taxon>
        <taxon>rosids</taxon>
        <taxon>fabids</taxon>
        <taxon>Malpighiales</taxon>
        <taxon>Rhizophoraceae</taxon>
        <taxon>Rhizophora</taxon>
    </lineage>
</organism>
<protein>
    <submittedName>
        <fullName evidence="2">Uncharacterized protein</fullName>
    </submittedName>
</protein>